<keyword evidence="9" id="KW-1053">Target membrane</keyword>
<evidence type="ECO:0000256" key="2">
    <source>
        <dbReference type="ARBA" id="ARBA00004613"/>
    </source>
</evidence>
<keyword evidence="9" id="KW-0472">Membrane</keyword>
<comment type="subcellular location">
    <subcellularLocation>
        <location evidence="2">Secreted</location>
    </subcellularLocation>
    <subcellularLocation>
        <location evidence="1">Target cell membrane</location>
    </subcellularLocation>
</comment>
<accession>A0A8X6YPE3</accession>
<keyword evidence="8" id="KW-0638">Presynaptic neurotoxin</keyword>
<evidence type="ECO:0000313" key="12">
    <source>
        <dbReference type="Proteomes" id="UP000886998"/>
    </source>
</evidence>
<dbReference type="Gene3D" id="1.25.40.20">
    <property type="entry name" value="Ankyrin repeat-containing domain"/>
    <property type="match status" value="1"/>
</dbReference>
<dbReference type="AlphaFoldDB" id="A0A8X6YPE3"/>
<keyword evidence="7" id="KW-0528">Neurotoxin</keyword>
<feature type="repeat" description="ANK" evidence="10">
    <location>
        <begin position="41"/>
        <end position="67"/>
    </location>
</feature>
<evidence type="ECO:0000256" key="10">
    <source>
        <dbReference type="PROSITE-ProRule" id="PRU00023"/>
    </source>
</evidence>
<dbReference type="GO" id="GO:0044218">
    <property type="term" value="C:other organism cell membrane"/>
    <property type="evidence" value="ECO:0007669"/>
    <property type="project" value="UniProtKB-KW"/>
</dbReference>
<dbReference type="InterPro" id="IPR036770">
    <property type="entry name" value="Ankyrin_rpt-contain_sf"/>
</dbReference>
<evidence type="ECO:0000256" key="7">
    <source>
        <dbReference type="ARBA" id="ARBA00022699"/>
    </source>
</evidence>
<dbReference type="Proteomes" id="UP000886998">
    <property type="component" value="Unassembled WGS sequence"/>
</dbReference>
<dbReference type="PROSITE" id="PS50088">
    <property type="entry name" value="ANK_REPEAT"/>
    <property type="match status" value="1"/>
</dbReference>
<evidence type="ECO:0000256" key="8">
    <source>
        <dbReference type="ARBA" id="ARBA00023028"/>
    </source>
</evidence>
<evidence type="ECO:0000256" key="5">
    <source>
        <dbReference type="ARBA" id="ARBA00022537"/>
    </source>
</evidence>
<keyword evidence="10" id="KW-0040">ANK repeat</keyword>
<reference evidence="11" key="1">
    <citation type="submission" date="2020-08" db="EMBL/GenBank/DDBJ databases">
        <title>Multicomponent nature underlies the extraordinary mechanical properties of spider dragline silk.</title>
        <authorList>
            <person name="Kono N."/>
            <person name="Nakamura H."/>
            <person name="Mori M."/>
            <person name="Yoshida Y."/>
            <person name="Ohtoshi R."/>
            <person name="Malay A.D."/>
            <person name="Moran D.A.P."/>
            <person name="Tomita M."/>
            <person name="Numata K."/>
            <person name="Arakawa K."/>
        </authorList>
    </citation>
    <scope>NUCLEOTIDE SEQUENCE</scope>
</reference>
<keyword evidence="6" id="KW-0800">Toxin</keyword>
<keyword evidence="4" id="KW-0964">Secreted</keyword>
<dbReference type="InterPro" id="IPR002110">
    <property type="entry name" value="Ankyrin_rpt"/>
</dbReference>
<dbReference type="PROSITE" id="PS50297">
    <property type="entry name" value="ANK_REP_REGION"/>
    <property type="match status" value="1"/>
</dbReference>
<dbReference type="Pfam" id="PF00023">
    <property type="entry name" value="Ank"/>
    <property type="match status" value="1"/>
</dbReference>
<protein>
    <submittedName>
        <fullName evidence="11">Uncharacterized protein</fullName>
    </submittedName>
</protein>
<dbReference type="GO" id="GO:0044231">
    <property type="term" value="C:host cell presynaptic membrane"/>
    <property type="evidence" value="ECO:0007669"/>
    <property type="project" value="UniProtKB-KW"/>
</dbReference>
<dbReference type="OrthoDB" id="539213at2759"/>
<dbReference type="SMART" id="SM00248">
    <property type="entry name" value="ANK"/>
    <property type="match status" value="1"/>
</dbReference>
<gene>
    <name evidence="11" type="ORF">TNIN_318941</name>
</gene>
<dbReference type="SUPFAM" id="SSF48403">
    <property type="entry name" value="Ankyrin repeat"/>
    <property type="match status" value="1"/>
</dbReference>
<dbReference type="GO" id="GO:0090729">
    <property type="term" value="F:toxin activity"/>
    <property type="evidence" value="ECO:0007669"/>
    <property type="project" value="UniProtKB-KW"/>
</dbReference>
<name>A0A8X6YPE3_9ARAC</name>
<keyword evidence="3" id="KW-0268">Exocytosis</keyword>
<evidence type="ECO:0000256" key="3">
    <source>
        <dbReference type="ARBA" id="ARBA00022483"/>
    </source>
</evidence>
<evidence type="ECO:0000256" key="1">
    <source>
        <dbReference type="ARBA" id="ARBA00004175"/>
    </source>
</evidence>
<evidence type="ECO:0000256" key="4">
    <source>
        <dbReference type="ARBA" id="ARBA00022525"/>
    </source>
</evidence>
<evidence type="ECO:0000256" key="6">
    <source>
        <dbReference type="ARBA" id="ARBA00022656"/>
    </source>
</evidence>
<dbReference type="GO" id="GO:0005576">
    <property type="term" value="C:extracellular region"/>
    <property type="evidence" value="ECO:0007669"/>
    <property type="project" value="UniProtKB-SubCell"/>
</dbReference>
<proteinExistence type="predicted"/>
<sequence length="74" mass="8035">MSNMTSGAVANHVQDNIRKVCGHYPSPPNFQSDGQCAQQQDGITALHIAVNNVKEDAIRLLLSRKADPFVPYGV</sequence>
<keyword evidence="12" id="KW-1185">Reference proteome</keyword>
<keyword evidence="5" id="KW-1052">Target cell membrane</keyword>
<evidence type="ECO:0000256" key="9">
    <source>
        <dbReference type="ARBA" id="ARBA00023298"/>
    </source>
</evidence>
<dbReference type="EMBL" id="BMAV01022115">
    <property type="protein sequence ID" value="GFY76720.1"/>
    <property type="molecule type" value="Genomic_DNA"/>
</dbReference>
<dbReference type="GO" id="GO:0006887">
    <property type="term" value="P:exocytosis"/>
    <property type="evidence" value="ECO:0007669"/>
    <property type="project" value="UniProtKB-KW"/>
</dbReference>
<evidence type="ECO:0000313" key="11">
    <source>
        <dbReference type="EMBL" id="GFY76720.1"/>
    </source>
</evidence>
<organism evidence="11 12">
    <name type="scientific">Trichonephila inaurata madagascariensis</name>
    <dbReference type="NCBI Taxonomy" id="2747483"/>
    <lineage>
        <taxon>Eukaryota</taxon>
        <taxon>Metazoa</taxon>
        <taxon>Ecdysozoa</taxon>
        <taxon>Arthropoda</taxon>
        <taxon>Chelicerata</taxon>
        <taxon>Arachnida</taxon>
        <taxon>Araneae</taxon>
        <taxon>Araneomorphae</taxon>
        <taxon>Entelegynae</taxon>
        <taxon>Araneoidea</taxon>
        <taxon>Nephilidae</taxon>
        <taxon>Trichonephila</taxon>
        <taxon>Trichonephila inaurata</taxon>
    </lineage>
</organism>
<comment type="caution">
    <text evidence="11">The sequence shown here is derived from an EMBL/GenBank/DDBJ whole genome shotgun (WGS) entry which is preliminary data.</text>
</comment>